<protein>
    <submittedName>
        <fullName evidence="2">Uncharacterized protein</fullName>
    </submittedName>
</protein>
<keyword evidence="3" id="KW-1185">Reference proteome</keyword>
<organism evidence="2 3">
    <name type="scientific">Thlaspi arvense</name>
    <name type="common">Field penny-cress</name>
    <dbReference type="NCBI Taxonomy" id="13288"/>
    <lineage>
        <taxon>Eukaryota</taxon>
        <taxon>Viridiplantae</taxon>
        <taxon>Streptophyta</taxon>
        <taxon>Embryophyta</taxon>
        <taxon>Tracheophyta</taxon>
        <taxon>Spermatophyta</taxon>
        <taxon>Magnoliopsida</taxon>
        <taxon>eudicotyledons</taxon>
        <taxon>Gunneridae</taxon>
        <taxon>Pentapetalae</taxon>
        <taxon>rosids</taxon>
        <taxon>malvids</taxon>
        <taxon>Brassicales</taxon>
        <taxon>Brassicaceae</taxon>
        <taxon>Thlaspideae</taxon>
        <taxon>Thlaspi</taxon>
    </lineage>
</organism>
<accession>A0AAU9TA63</accession>
<dbReference type="Proteomes" id="UP000836841">
    <property type="component" value="Chromosome 7"/>
</dbReference>
<dbReference type="EMBL" id="OU466863">
    <property type="protein sequence ID" value="CAH2080203.1"/>
    <property type="molecule type" value="Genomic_DNA"/>
</dbReference>
<evidence type="ECO:0000313" key="2">
    <source>
        <dbReference type="EMBL" id="CAH2080203.1"/>
    </source>
</evidence>
<name>A0AAU9TA63_THLAR</name>
<dbReference type="AlphaFoldDB" id="A0AAU9TA63"/>
<feature type="region of interest" description="Disordered" evidence="1">
    <location>
        <begin position="36"/>
        <end position="61"/>
    </location>
</feature>
<evidence type="ECO:0000313" key="3">
    <source>
        <dbReference type="Proteomes" id="UP000836841"/>
    </source>
</evidence>
<sequence length="119" mass="12834">MDKQKQAHLRGFGLCSVGIGLQSHSGSDPLALSKYLPTPGTLEDKTAGLSPNPEYRGDLPHRRRMASELPDRGHGMDHLRLRRLGDRKKLNGSTICLLRLGSRSPGGLSSTSGGKLYGD</sequence>
<proteinExistence type="predicted"/>
<evidence type="ECO:0000256" key="1">
    <source>
        <dbReference type="SAM" id="MobiDB-lite"/>
    </source>
</evidence>
<feature type="region of interest" description="Disordered" evidence="1">
    <location>
        <begin position="100"/>
        <end position="119"/>
    </location>
</feature>
<reference evidence="2 3" key="1">
    <citation type="submission" date="2022-03" db="EMBL/GenBank/DDBJ databases">
        <authorList>
            <person name="Nunn A."/>
            <person name="Chopra R."/>
            <person name="Nunn A."/>
            <person name="Contreras Garrido A."/>
        </authorList>
    </citation>
    <scope>NUCLEOTIDE SEQUENCE [LARGE SCALE GENOMIC DNA]</scope>
</reference>
<gene>
    <name evidence="2" type="ORF">TAV2_LOCUS26057</name>
</gene>